<dbReference type="PROSITE" id="PS00562">
    <property type="entry name" value="CBM1_1"/>
    <property type="match status" value="1"/>
</dbReference>
<dbReference type="InterPro" id="IPR002241">
    <property type="entry name" value="Glyco_hydro_27"/>
</dbReference>
<dbReference type="PROSITE" id="PS00512">
    <property type="entry name" value="ALPHA_GALACTOSIDASE"/>
    <property type="match status" value="1"/>
</dbReference>
<name>A0A8H3DNV0_9AGAM</name>
<feature type="compositionally biased region" description="Low complexity" evidence="10">
    <location>
        <begin position="287"/>
        <end position="326"/>
    </location>
</feature>
<reference evidence="12" key="1">
    <citation type="submission" date="2021-01" db="EMBL/GenBank/DDBJ databases">
        <authorList>
            <person name="Kaushik A."/>
        </authorList>
    </citation>
    <scope>NUCLEOTIDE SEQUENCE</scope>
    <source>
        <strain evidence="12">Type strain: AG8-Rh-89/</strain>
    </source>
</reference>
<evidence type="ECO:0000256" key="6">
    <source>
        <dbReference type="ARBA" id="ARBA00022801"/>
    </source>
</evidence>
<dbReference type="EMBL" id="CAJMWZ010006930">
    <property type="protein sequence ID" value="CAE6529566.1"/>
    <property type="molecule type" value="Genomic_DNA"/>
</dbReference>
<dbReference type="Pfam" id="PF16499">
    <property type="entry name" value="Melibiase_2"/>
    <property type="match status" value="1"/>
</dbReference>
<dbReference type="Pfam" id="PF00734">
    <property type="entry name" value="CBM_1"/>
    <property type="match status" value="1"/>
</dbReference>
<feature type="region of interest" description="Disordered" evidence="10">
    <location>
        <begin position="173"/>
        <end position="216"/>
    </location>
</feature>
<keyword evidence="6 9" id="KW-0378">Hydrolase</keyword>
<comment type="subcellular location">
    <subcellularLocation>
        <location evidence="2">Secreted</location>
    </subcellularLocation>
</comment>
<evidence type="ECO:0000313" key="12">
    <source>
        <dbReference type="EMBL" id="CAE6529566.1"/>
    </source>
</evidence>
<protein>
    <recommendedName>
        <fullName evidence="9">Alpha-galactosidase</fullName>
        <ecNumber evidence="9">3.2.1.22</ecNumber>
    </recommendedName>
    <alternativeName>
        <fullName evidence="9">Melibiase</fullName>
    </alternativeName>
</protein>
<dbReference type="Pfam" id="PF17801">
    <property type="entry name" value="Melibiase_C"/>
    <property type="match status" value="1"/>
</dbReference>
<feature type="compositionally biased region" description="Basic and acidic residues" evidence="10">
    <location>
        <begin position="65"/>
        <end position="93"/>
    </location>
</feature>
<feature type="compositionally biased region" description="Basic and acidic residues" evidence="10">
    <location>
        <begin position="106"/>
        <end position="117"/>
    </location>
</feature>
<dbReference type="GO" id="GO:0004557">
    <property type="term" value="F:alpha-galactosidase activity"/>
    <property type="evidence" value="ECO:0007669"/>
    <property type="project" value="UniProtKB-EC"/>
</dbReference>
<evidence type="ECO:0000256" key="5">
    <source>
        <dbReference type="ARBA" id="ARBA00022729"/>
    </source>
</evidence>
<evidence type="ECO:0000256" key="1">
    <source>
        <dbReference type="ARBA" id="ARBA00001255"/>
    </source>
</evidence>
<dbReference type="PANTHER" id="PTHR11452">
    <property type="entry name" value="ALPHA-GALACTOSIDASE/ALPHA-N-ACETYLGALACTOSAMINIDASE"/>
    <property type="match status" value="1"/>
</dbReference>
<dbReference type="PROSITE" id="PS51164">
    <property type="entry name" value="CBM1_2"/>
    <property type="match status" value="1"/>
</dbReference>
<dbReference type="InterPro" id="IPR013785">
    <property type="entry name" value="Aldolase_TIM"/>
</dbReference>
<keyword evidence="4" id="KW-0964">Secreted</keyword>
<dbReference type="SUPFAM" id="SSF51445">
    <property type="entry name" value="(Trans)glycosidases"/>
    <property type="match status" value="1"/>
</dbReference>
<evidence type="ECO:0000256" key="4">
    <source>
        <dbReference type="ARBA" id="ARBA00022525"/>
    </source>
</evidence>
<feature type="compositionally biased region" description="Basic and acidic residues" evidence="10">
    <location>
        <begin position="28"/>
        <end position="44"/>
    </location>
</feature>
<keyword evidence="9" id="KW-1015">Disulfide bond</keyword>
<comment type="similarity">
    <text evidence="3 9">Belongs to the glycosyl hydrolase 27 family.</text>
</comment>
<dbReference type="InterPro" id="IPR000254">
    <property type="entry name" value="CBD"/>
</dbReference>
<dbReference type="GO" id="GO:0005975">
    <property type="term" value="P:carbohydrate metabolic process"/>
    <property type="evidence" value="ECO:0007669"/>
    <property type="project" value="InterPro"/>
</dbReference>
<dbReference type="GO" id="GO:0030248">
    <property type="term" value="F:cellulose binding"/>
    <property type="evidence" value="ECO:0007669"/>
    <property type="project" value="InterPro"/>
</dbReference>
<dbReference type="InterPro" id="IPR041233">
    <property type="entry name" value="Melibiase_C"/>
</dbReference>
<feature type="domain" description="CBM1" evidence="11">
    <location>
        <begin position="248"/>
        <end position="284"/>
    </location>
</feature>
<feature type="compositionally biased region" description="Basic and acidic residues" evidence="10">
    <location>
        <begin position="1"/>
        <end position="11"/>
    </location>
</feature>
<evidence type="ECO:0000256" key="9">
    <source>
        <dbReference type="RuleBase" id="RU361168"/>
    </source>
</evidence>
<evidence type="ECO:0000256" key="3">
    <source>
        <dbReference type="ARBA" id="ARBA00009743"/>
    </source>
</evidence>
<evidence type="ECO:0000256" key="10">
    <source>
        <dbReference type="SAM" id="MobiDB-lite"/>
    </source>
</evidence>
<evidence type="ECO:0000256" key="2">
    <source>
        <dbReference type="ARBA" id="ARBA00004613"/>
    </source>
</evidence>
<comment type="caution">
    <text evidence="12">The sequence shown here is derived from an EMBL/GenBank/DDBJ whole genome shotgun (WGS) entry which is preliminary data.</text>
</comment>
<evidence type="ECO:0000259" key="11">
    <source>
        <dbReference type="PROSITE" id="PS51164"/>
    </source>
</evidence>
<dbReference type="InterPro" id="IPR022024">
    <property type="entry name" value="DUF3602"/>
</dbReference>
<keyword evidence="7" id="KW-0325">Glycoprotein</keyword>
<dbReference type="PRINTS" id="PR00740">
    <property type="entry name" value="GLHYDRLASE27"/>
</dbReference>
<feature type="compositionally biased region" description="Basic and acidic residues" evidence="10">
    <location>
        <begin position="202"/>
        <end position="216"/>
    </location>
</feature>
<accession>A0A8H3DNV0</accession>
<dbReference type="GO" id="GO:0005576">
    <property type="term" value="C:extracellular region"/>
    <property type="evidence" value="ECO:0007669"/>
    <property type="project" value="UniProtKB-SubCell"/>
</dbReference>
<dbReference type="AlphaFoldDB" id="A0A8H3DNV0"/>
<organism evidence="12 13">
    <name type="scientific">Rhizoctonia solani</name>
    <dbReference type="NCBI Taxonomy" id="456999"/>
    <lineage>
        <taxon>Eukaryota</taxon>
        <taxon>Fungi</taxon>
        <taxon>Dikarya</taxon>
        <taxon>Basidiomycota</taxon>
        <taxon>Agaricomycotina</taxon>
        <taxon>Agaricomycetes</taxon>
        <taxon>Cantharellales</taxon>
        <taxon>Ceratobasidiaceae</taxon>
        <taxon>Rhizoctonia</taxon>
    </lineage>
</organism>
<dbReference type="EC" id="3.2.1.22" evidence="9"/>
<keyword evidence="8 9" id="KW-0326">Glycosidase</keyword>
<keyword evidence="5" id="KW-0732">Signal</keyword>
<gene>
    <name evidence="12" type="ORF">RDB_LOCUS128482</name>
</gene>
<dbReference type="Proteomes" id="UP000663850">
    <property type="component" value="Unassembled WGS sequence"/>
</dbReference>
<dbReference type="Pfam" id="PF12223">
    <property type="entry name" value="DUF3602"/>
    <property type="match status" value="2"/>
</dbReference>
<evidence type="ECO:0000256" key="8">
    <source>
        <dbReference type="ARBA" id="ARBA00023295"/>
    </source>
</evidence>
<dbReference type="Gene3D" id="2.60.40.1180">
    <property type="entry name" value="Golgi alpha-mannosidase II"/>
    <property type="match status" value="1"/>
</dbReference>
<dbReference type="InterPro" id="IPR035971">
    <property type="entry name" value="CBD_sf"/>
</dbReference>
<feature type="region of interest" description="Disordered" evidence="10">
    <location>
        <begin position="287"/>
        <end position="333"/>
    </location>
</feature>
<dbReference type="CDD" id="cd14792">
    <property type="entry name" value="GH27"/>
    <property type="match status" value="1"/>
</dbReference>
<dbReference type="InterPro" id="IPR017853">
    <property type="entry name" value="GH"/>
</dbReference>
<proteinExistence type="inferred from homology"/>
<dbReference type="PANTHER" id="PTHR11452:SF61">
    <property type="entry name" value="ALPHA-GALACTOSIDASE B-RELATED"/>
    <property type="match status" value="1"/>
</dbReference>
<evidence type="ECO:0000313" key="13">
    <source>
        <dbReference type="Proteomes" id="UP000663850"/>
    </source>
</evidence>
<comment type="catalytic activity">
    <reaction evidence="1 9">
        <text>Hydrolysis of terminal, non-reducing alpha-D-galactose residues in alpha-D-galactosides, including galactose oligosaccharides, galactomannans and galactolipids.</text>
        <dbReference type="EC" id="3.2.1.22"/>
    </reaction>
</comment>
<dbReference type="SMART" id="SM00236">
    <property type="entry name" value="fCBD"/>
    <property type="match status" value="1"/>
</dbReference>
<evidence type="ECO:0000256" key="7">
    <source>
        <dbReference type="ARBA" id="ARBA00023180"/>
    </source>
</evidence>
<dbReference type="Gene3D" id="3.20.20.70">
    <property type="entry name" value="Aldolase class I"/>
    <property type="match status" value="1"/>
</dbReference>
<feature type="region of interest" description="Disordered" evidence="10">
    <location>
        <begin position="1"/>
        <end position="135"/>
    </location>
</feature>
<dbReference type="FunFam" id="3.20.20.70:FF:000197">
    <property type="entry name" value="Alpha-galactosidase"/>
    <property type="match status" value="1"/>
</dbReference>
<dbReference type="InterPro" id="IPR013780">
    <property type="entry name" value="Glyco_hydro_b"/>
</dbReference>
<dbReference type="SUPFAM" id="SSF51011">
    <property type="entry name" value="Glycosyl hydrolase domain"/>
    <property type="match status" value="1"/>
</dbReference>
<sequence>MADRSRSRGREFQSTGRGGAGNIVRSESVSRTREDIVGQERGREILPVNRITHSGRGGAGNIRSPSRDPEADMRTLSREREIIEDHRRNEEGQIHSTGRGGYGNMDRSRSRSREPSKTVHSSGRGGFGNITAGDGHSLADLEEERAHQVHVPEFRSSGRGGAGNVVAGAAPVPEIITPPPAPEGVQWRSSGRGGAGNMKPTHPIDPHGAAEEARGRKEHTVLGGFLDRLTTRSLTLALFGCTVGIVGAQQPLYAQCGGTGWTGGTTCASGAVCTKYSDYYSQCVPGTSTSKPSTGASTTTTTSATTSTSRATSTVSSTTSISPQPSGAGPSRLVGKTPALGWNSWNAYQGNINEDKIRAAADALVSLGLKDAGYTYVNIDDCWSNITGRDTGTNRIKPDLNKFPTGIKSVADYIHSLGLLIGIYGDAGTLTCAGFPGSLGYENIDAQTFAEWGIDYLKYDNCNVPGNWSDTYNGPDFDWYNSNSGIRYRQMTTALASVASIRPIQYGICNWGNANVWTWGSRVGHSWRMSGDSSASWSYITSIIAKNLDYLGYVEFYGHNDMDMMEVGNGALTINEQRTHFAMWAALKSPILLGTDLSKLNATQLAIIKNAELLAFSQDTTVGTPAKPYKTGTTTPPEYYAGKSAKGTHVFVMNVGSAPASKVITFSEVAGLSCTTCKVHDMWTGKDLGTFTTSYTLTIDIHDTAALLLT</sequence>
<dbReference type="SUPFAM" id="SSF57180">
    <property type="entry name" value="Cellulose-binding domain"/>
    <property type="match status" value="1"/>
</dbReference>
<dbReference type="InterPro" id="IPR000111">
    <property type="entry name" value="Glyco_hydro_27/36_CS"/>
</dbReference>